<keyword evidence="10 13" id="KW-0233">DNA recombination</keyword>
<dbReference type="InterPro" id="IPR033309">
    <property type="entry name" value="Mus81"/>
</dbReference>
<dbReference type="GO" id="GO:0000727">
    <property type="term" value="P:double-strand break repair via break-induced replication"/>
    <property type="evidence" value="ECO:0007669"/>
    <property type="project" value="UniProtKB-UniRule"/>
</dbReference>
<dbReference type="GO" id="GO:0000712">
    <property type="term" value="P:resolution of meiotic recombination intermediates"/>
    <property type="evidence" value="ECO:0007669"/>
    <property type="project" value="TreeGrafter"/>
</dbReference>
<evidence type="ECO:0000256" key="3">
    <source>
        <dbReference type="ARBA" id="ARBA00010015"/>
    </source>
</evidence>
<dbReference type="SMART" id="SM00891">
    <property type="entry name" value="ERCC4"/>
    <property type="match status" value="1"/>
</dbReference>
<dbReference type="PANTHER" id="PTHR13451">
    <property type="entry name" value="CLASS II CROSSOVER JUNCTION ENDONUCLEASE MUS81"/>
    <property type="match status" value="1"/>
</dbReference>
<dbReference type="EMBL" id="GEDC01027086">
    <property type="protein sequence ID" value="JAS10212.1"/>
    <property type="molecule type" value="Transcribed_RNA"/>
</dbReference>
<evidence type="ECO:0000313" key="15">
    <source>
        <dbReference type="EMBL" id="JAS10212.1"/>
    </source>
</evidence>
<evidence type="ECO:0000256" key="5">
    <source>
        <dbReference type="ARBA" id="ARBA00022723"/>
    </source>
</evidence>
<dbReference type="GO" id="GO:0048257">
    <property type="term" value="F:3'-flap endonuclease activity"/>
    <property type="evidence" value="ECO:0007669"/>
    <property type="project" value="TreeGrafter"/>
</dbReference>
<evidence type="ECO:0000256" key="1">
    <source>
        <dbReference type="ARBA" id="ARBA00001946"/>
    </source>
</evidence>
<dbReference type="CDD" id="cd21036">
    <property type="entry name" value="WH_MUS81"/>
    <property type="match status" value="1"/>
</dbReference>
<sequence length="560" mass="63977">MKRAKVKLKCPNPLFKQWLEEWRDEAIDRNSDLKHVYEKALKSLKKYPLPLSSGKECFVLEYFGPKICSQLDFKLAEYQKKESVLVGTCEIGILENNSSPGTKKEKKEYNFDKEAEKKKIDYVPTTRSSSYAILIALYINHINNKTAEMTKSELLSKAQDFTDTSMFKPQPGSYYTGWNSMSQLVKKQLVEKRGNPPKFCLTIEGLLLAKQLHILHTNSLNEVKNTTVKQSESLKSSTSKVITRKLVLPPKIDCPTPKEMPEVLSLTHPIATNEAEKYRQEPSKYQKDSLIFLPKTFKVILLVDTQETCKGDEIVKELKSLGILVEIRKLSVGDFTWICRNSSNQELVLPYIIERKRLDDLAKSIKDGRFHEQKFRLKQCGIPNCIYLVENYKEHLSLPLQTLLQAATNTQIIDNFTVKFTAGYKESIIYLSHLSSLFNNIFSNKTLIGCDKCEVPNFSIQDDCISLITFKDFSKTSGKCRVFRVQEMFVRHLLQLRGLSVEKAMAIVNMYPTPRHLINAYQNGGDEKMLANLTSGTLQRPLGLAISKAVHQLYTNATLQ</sequence>
<organism evidence="15">
    <name type="scientific">Clastoptera arizonana</name>
    <name type="common">Arizona spittle bug</name>
    <dbReference type="NCBI Taxonomy" id="38151"/>
    <lineage>
        <taxon>Eukaryota</taxon>
        <taxon>Metazoa</taxon>
        <taxon>Ecdysozoa</taxon>
        <taxon>Arthropoda</taxon>
        <taxon>Hexapoda</taxon>
        <taxon>Insecta</taxon>
        <taxon>Pterygota</taxon>
        <taxon>Neoptera</taxon>
        <taxon>Paraneoptera</taxon>
        <taxon>Hemiptera</taxon>
        <taxon>Auchenorrhyncha</taxon>
        <taxon>Cercopoidea</taxon>
        <taxon>Clastopteridae</taxon>
        <taxon>Clastoptera</taxon>
    </lineage>
</organism>
<dbReference type="GO" id="GO:0006308">
    <property type="term" value="P:DNA catabolic process"/>
    <property type="evidence" value="ECO:0007669"/>
    <property type="project" value="UniProtKB-UniRule"/>
</dbReference>
<reference evidence="15" key="1">
    <citation type="submission" date="2015-12" db="EMBL/GenBank/DDBJ databases">
        <title>De novo transcriptome assembly of four potential Pierce s Disease insect vectors from Arizona vineyards.</title>
        <authorList>
            <person name="Tassone E.E."/>
        </authorList>
    </citation>
    <scope>NUCLEOTIDE SEQUENCE</scope>
</reference>
<dbReference type="EC" id="3.1.22.-" evidence="13"/>
<protein>
    <recommendedName>
        <fullName evidence="13">Crossover junction endonuclease MUS81</fullName>
        <ecNumber evidence="13">3.1.22.-</ecNumber>
    </recommendedName>
</protein>
<dbReference type="InterPro" id="IPR042530">
    <property type="entry name" value="EME1/EME2_C"/>
</dbReference>
<keyword evidence="9 13" id="KW-0460">Magnesium</keyword>
<keyword evidence="11 13" id="KW-0234">DNA repair</keyword>
<comment type="similarity">
    <text evidence="3 13">Belongs to the XPF family.</text>
</comment>
<dbReference type="InterPro" id="IPR027421">
    <property type="entry name" value="DNA_pol_lamdba_lyase_dom_sf"/>
</dbReference>
<proteinExistence type="inferred from homology"/>
<dbReference type="GO" id="GO:0031573">
    <property type="term" value="P:mitotic intra-S DNA damage checkpoint signaling"/>
    <property type="evidence" value="ECO:0007669"/>
    <property type="project" value="TreeGrafter"/>
</dbReference>
<dbReference type="GO" id="GO:0048476">
    <property type="term" value="C:Holliday junction resolvase complex"/>
    <property type="evidence" value="ECO:0007669"/>
    <property type="project" value="UniProtKB-UniRule"/>
</dbReference>
<keyword evidence="12 13" id="KW-0539">Nucleus</keyword>
<evidence type="ECO:0000256" key="2">
    <source>
        <dbReference type="ARBA" id="ARBA00004123"/>
    </source>
</evidence>
<dbReference type="SUPFAM" id="SSF52980">
    <property type="entry name" value="Restriction endonuclease-like"/>
    <property type="match status" value="1"/>
</dbReference>
<evidence type="ECO:0000313" key="16">
    <source>
        <dbReference type="EMBL" id="JAS32208.1"/>
    </source>
</evidence>
<dbReference type="Gene3D" id="1.10.10.10">
    <property type="entry name" value="Winged helix-like DNA-binding domain superfamily/Winged helix DNA-binding domain"/>
    <property type="match status" value="1"/>
</dbReference>
<dbReference type="GO" id="GO:0005634">
    <property type="term" value="C:nucleus"/>
    <property type="evidence" value="ECO:0007669"/>
    <property type="project" value="UniProtKB-SubCell"/>
</dbReference>
<dbReference type="GO" id="GO:0046872">
    <property type="term" value="F:metal ion binding"/>
    <property type="evidence" value="ECO:0007669"/>
    <property type="project" value="UniProtKB-UniRule"/>
</dbReference>
<evidence type="ECO:0000256" key="4">
    <source>
        <dbReference type="ARBA" id="ARBA00022722"/>
    </source>
</evidence>
<dbReference type="FunFam" id="1.10.10.10:FF:000307">
    <property type="entry name" value="Crossover junction endonuclease MUS81"/>
    <property type="match status" value="1"/>
</dbReference>
<comment type="subunit">
    <text evidence="13">Interacts with EME1.</text>
</comment>
<dbReference type="PANTHER" id="PTHR13451:SF0">
    <property type="entry name" value="CROSSOVER JUNCTION ENDONUCLEASE MUS81"/>
    <property type="match status" value="1"/>
</dbReference>
<dbReference type="SUPFAM" id="SSF47802">
    <property type="entry name" value="DNA polymerase beta, N-terminal domain-like"/>
    <property type="match status" value="1"/>
</dbReference>
<keyword evidence="5 13" id="KW-0479">Metal-binding</keyword>
<dbReference type="InterPro" id="IPR010996">
    <property type="entry name" value="HHH_MUS81"/>
</dbReference>
<keyword evidence="4 13" id="KW-0540">Nuclease</keyword>
<evidence type="ECO:0000259" key="14">
    <source>
        <dbReference type="SMART" id="SM00891"/>
    </source>
</evidence>
<dbReference type="Gene3D" id="1.10.150.670">
    <property type="entry name" value="Crossover junction endonuclease EME1, DNA-binding domain"/>
    <property type="match status" value="1"/>
</dbReference>
<comment type="function">
    <text evidence="13">Interacts with EME1 to form a DNA structure-specific endonuclease with substrate preference for branched DNA structures with a 5'-end at the branch nick. Typical substrates include 3'-flap structures, D-loops, replication forks and nicked Holliday junctions. May be required in mitosis for the processing of stalled or collapsed replication fork intermediates. May be required in meiosis for the repair of meiosis-specific double strand breaks subsequent to single-end invasion (SEI).</text>
</comment>
<dbReference type="Pfam" id="PF21292">
    <property type="entry name" value="EME1-MUS81_C"/>
    <property type="match status" value="1"/>
</dbReference>
<keyword evidence="8 13" id="KW-0378">Hydrolase</keyword>
<gene>
    <name evidence="16" type="ORF">g.22152</name>
    <name evidence="15" type="ORF">g.22163</name>
</gene>
<dbReference type="Gene3D" id="1.10.150.110">
    <property type="entry name" value="DNA polymerase beta, N-terminal domain-like"/>
    <property type="match status" value="1"/>
</dbReference>
<dbReference type="GO" id="GO:0031297">
    <property type="term" value="P:replication fork processing"/>
    <property type="evidence" value="ECO:0007669"/>
    <property type="project" value="UniProtKB-ARBA"/>
</dbReference>
<dbReference type="CDD" id="cd20074">
    <property type="entry name" value="XPF_nuclease_Mus81"/>
    <property type="match status" value="1"/>
</dbReference>
<evidence type="ECO:0000256" key="6">
    <source>
        <dbReference type="ARBA" id="ARBA00022759"/>
    </source>
</evidence>
<evidence type="ECO:0000256" key="8">
    <source>
        <dbReference type="ARBA" id="ARBA00022801"/>
    </source>
</evidence>
<keyword evidence="6 13" id="KW-0255">Endonuclease</keyword>
<accession>A0A1B6C9Q3</accession>
<evidence type="ECO:0000256" key="9">
    <source>
        <dbReference type="ARBA" id="ARBA00022842"/>
    </source>
</evidence>
<dbReference type="InterPro" id="IPR036388">
    <property type="entry name" value="WH-like_DNA-bd_sf"/>
</dbReference>
<keyword evidence="7 13" id="KW-0227">DNA damage</keyword>
<dbReference type="InterPro" id="IPR047417">
    <property type="entry name" value="WHD_MUS81"/>
</dbReference>
<comment type="subcellular location">
    <subcellularLocation>
        <location evidence="2 13">Nucleus</location>
    </subcellularLocation>
</comment>
<dbReference type="AlphaFoldDB" id="A0A1B6C9Q3"/>
<evidence type="ECO:0000256" key="12">
    <source>
        <dbReference type="ARBA" id="ARBA00023242"/>
    </source>
</evidence>
<dbReference type="Gene3D" id="3.40.50.10130">
    <property type="match status" value="1"/>
</dbReference>
<evidence type="ECO:0000256" key="13">
    <source>
        <dbReference type="RuleBase" id="RU369042"/>
    </source>
</evidence>
<dbReference type="EMBL" id="GEDC01005090">
    <property type="protein sequence ID" value="JAS32208.1"/>
    <property type="molecule type" value="Transcribed_RNA"/>
</dbReference>
<dbReference type="Pfam" id="PF02732">
    <property type="entry name" value="ERCC4"/>
    <property type="match status" value="1"/>
</dbReference>
<name>A0A1B6C9Q3_9HEMI</name>
<dbReference type="FunFam" id="1.10.150.110:FF:000001">
    <property type="entry name" value="Putative Crossover junction endonuclease MUS81"/>
    <property type="match status" value="1"/>
</dbReference>
<dbReference type="GO" id="GO:0008821">
    <property type="term" value="F:crossover junction DNA endonuclease activity"/>
    <property type="evidence" value="ECO:0007669"/>
    <property type="project" value="UniProtKB-UniRule"/>
</dbReference>
<dbReference type="GO" id="GO:0003677">
    <property type="term" value="F:DNA binding"/>
    <property type="evidence" value="ECO:0007669"/>
    <property type="project" value="UniProtKB-UniRule"/>
</dbReference>
<evidence type="ECO:0000256" key="11">
    <source>
        <dbReference type="ARBA" id="ARBA00023204"/>
    </source>
</evidence>
<evidence type="ECO:0000256" key="10">
    <source>
        <dbReference type="ARBA" id="ARBA00023172"/>
    </source>
</evidence>
<dbReference type="FunFam" id="3.40.50.10130:FF:000003">
    <property type="entry name" value="Crossover junction endonuclease MUS81"/>
    <property type="match status" value="1"/>
</dbReference>
<evidence type="ECO:0000256" key="7">
    <source>
        <dbReference type="ARBA" id="ARBA00022763"/>
    </source>
</evidence>
<dbReference type="InterPro" id="IPR047416">
    <property type="entry name" value="XPF_nuclease_Mus81"/>
</dbReference>
<dbReference type="Pfam" id="PF14716">
    <property type="entry name" value="HHH_8"/>
    <property type="match status" value="1"/>
</dbReference>
<dbReference type="Pfam" id="PF21136">
    <property type="entry name" value="WHD_MUS81"/>
    <property type="match status" value="1"/>
</dbReference>
<dbReference type="InterPro" id="IPR011335">
    <property type="entry name" value="Restrct_endonuc-II-like"/>
</dbReference>
<comment type="cofactor">
    <cofactor evidence="1 13">
        <name>Mg(2+)</name>
        <dbReference type="ChEBI" id="CHEBI:18420"/>
    </cofactor>
</comment>
<feature type="domain" description="ERCC4" evidence="14">
    <location>
        <begin position="300"/>
        <end position="393"/>
    </location>
</feature>
<dbReference type="InterPro" id="IPR006166">
    <property type="entry name" value="ERCC4_domain"/>
</dbReference>